<dbReference type="AlphaFoldDB" id="A0A4Y3TXZ8"/>
<proteinExistence type="predicted"/>
<evidence type="ECO:0000313" key="1">
    <source>
        <dbReference type="EMBL" id="GEB86319.1"/>
    </source>
</evidence>
<reference evidence="1 2" key="1">
    <citation type="submission" date="2019-06" db="EMBL/GenBank/DDBJ databases">
        <title>Whole genome shotgun sequence of Acetobacter peroxydans NBRC 13755.</title>
        <authorList>
            <person name="Hosoyama A."/>
            <person name="Uohara A."/>
            <person name="Ohji S."/>
            <person name="Ichikawa N."/>
        </authorList>
    </citation>
    <scope>NUCLEOTIDE SEQUENCE [LARGE SCALE GENOMIC DNA]</scope>
    <source>
        <strain evidence="1 2">NBRC 13755</strain>
    </source>
</reference>
<dbReference type="EMBL" id="BJMV01000012">
    <property type="protein sequence ID" value="GEB86319.1"/>
    <property type="molecule type" value="Genomic_DNA"/>
</dbReference>
<protein>
    <submittedName>
        <fullName evidence="1">Uncharacterized protein</fullName>
    </submittedName>
</protein>
<evidence type="ECO:0000313" key="2">
    <source>
        <dbReference type="Proteomes" id="UP000317730"/>
    </source>
</evidence>
<keyword evidence="2" id="KW-1185">Reference proteome</keyword>
<comment type="caution">
    <text evidence="1">The sequence shown here is derived from an EMBL/GenBank/DDBJ whole genome shotgun (WGS) entry which is preliminary data.</text>
</comment>
<sequence length="61" mass="6353">MHTTLARYEKGHAFLARGCKGAWTANRPLPLLCLVPEIAIPSADASGASLSRSSSAQGPFA</sequence>
<accession>A0A4Y3TXZ8</accession>
<gene>
    <name evidence="1" type="ORF">APE01nite_21160</name>
</gene>
<dbReference type="Proteomes" id="UP000317730">
    <property type="component" value="Unassembled WGS sequence"/>
</dbReference>
<name>A0A4Y3TXZ8_9PROT</name>
<organism evidence="1 2">
    <name type="scientific">Acetobacter peroxydans</name>
    <dbReference type="NCBI Taxonomy" id="104098"/>
    <lineage>
        <taxon>Bacteria</taxon>
        <taxon>Pseudomonadati</taxon>
        <taxon>Pseudomonadota</taxon>
        <taxon>Alphaproteobacteria</taxon>
        <taxon>Acetobacterales</taxon>
        <taxon>Acetobacteraceae</taxon>
        <taxon>Acetobacter</taxon>
    </lineage>
</organism>